<dbReference type="RefSeq" id="WP_381424863.1">
    <property type="nucleotide sequence ID" value="NZ_JBHSDH010000013.1"/>
</dbReference>
<comment type="similarity">
    <text evidence="6">Belongs to the DNA polymerase HolA subunit family.</text>
</comment>
<evidence type="ECO:0000313" key="8">
    <source>
        <dbReference type="EMBL" id="MFC4293373.1"/>
    </source>
</evidence>
<sequence length="347" mass="37362">MSFRSGPKKLSESEFIGAVTARPDIRLFLIFGQDASAISDIAARAAAALGEEAERVDLDGEHIRKDPALLADEASSLSLFGGSRYIRLTMRREEALNAFENLLGADQGGNPVIATAGDLKKTSKLRKLAEGSKQALTYICYPPGEGQAAATISALAQQQGLRMDRALALRIARYTGQDRKLAAMEVEKLALYHDASPDNPVTVDMAAFEQLSAETGEENVQALINHVLGGKLRALGGELLNNRQMGVDAVRIIRAMQRQVALLIGLRAKVEQGTSPGAVVRATPSIFFKEKESVEAQLIRWPAVRLAGLNGHLIDIEQRVMSVKAELGTVILEEELTKIARAAARAG</sequence>
<accession>A0ABV8RIZ9</accession>
<dbReference type="Gene3D" id="1.10.8.60">
    <property type="match status" value="1"/>
</dbReference>
<evidence type="ECO:0000256" key="1">
    <source>
        <dbReference type="ARBA" id="ARBA00012417"/>
    </source>
</evidence>
<proteinExistence type="inferred from homology"/>
<dbReference type="SUPFAM" id="SSF48019">
    <property type="entry name" value="post-AAA+ oligomerization domain-like"/>
    <property type="match status" value="1"/>
</dbReference>
<evidence type="ECO:0000256" key="4">
    <source>
        <dbReference type="ARBA" id="ARBA00022705"/>
    </source>
</evidence>
<dbReference type="Proteomes" id="UP001595887">
    <property type="component" value="Unassembled WGS sequence"/>
</dbReference>
<dbReference type="InterPro" id="IPR027417">
    <property type="entry name" value="P-loop_NTPase"/>
</dbReference>
<keyword evidence="4" id="KW-0235">DNA replication</keyword>
<name>A0ABV8RIZ9_9SPHN</name>
<evidence type="ECO:0000313" key="9">
    <source>
        <dbReference type="Proteomes" id="UP001595887"/>
    </source>
</evidence>
<keyword evidence="2 8" id="KW-0808">Transferase</keyword>
<comment type="caution">
    <text evidence="8">The sequence shown here is derived from an EMBL/GenBank/DDBJ whole genome shotgun (WGS) entry which is preliminary data.</text>
</comment>
<dbReference type="EC" id="2.7.7.7" evidence="1"/>
<dbReference type="PANTHER" id="PTHR34388:SF1">
    <property type="entry name" value="DNA POLYMERASE III SUBUNIT DELTA"/>
    <property type="match status" value="1"/>
</dbReference>
<evidence type="ECO:0000256" key="2">
    <source>
        <dbReference type="ARBA" id="ARBA00022679"/>
    </source>
</evidence>
<dbReference type="EMBL" id="JBHSDH010000013">
    <property type="protein sequence ID" value="MFC4293373.1"/>
    <property type="molecule type" value="Genomic_DNA"/>
</dbReference>
<dbReference type="InterPro" id="IPR005790">
    <property type="entry name" value="DNA_polIII_delta"/>
</dbReference>
<protein>
    <recommendedName>
        <fullName evidence="1">DNA-directed DNA polymerase</fullName>
        <ecNumber evidence="1">2.7.7.7</ecNumber>
    </recommendedName>
</protein>
<evidence type="ECO:0000256" key="6">
    <source>
        <dbReference type="ARBA" id="ARBA00034754"/>
    </source>
</evidence>
<dbReference type="SUPFAM" id="SSF52540">
    <property type="entry name" value="P-loop containing nucleoside triphosphate hydrolases"/>
    <property type="match status" value="1"/>
</dbReference>
<dbReference type="PANTHER" id="PTHR34388">
    <property type="entry name" value="DNA POLYMERASE III SUBUNIT DELTA"/>
    <property type="match status" value="1"/>
</dbReference>
<reference evidence="9" key="1">
    <citation type="journal article" date="2019" name="Int. J. Syst. Evol. Microbiol.">
        <title>The Global Catalogue of Microorganisms (GCM) 10K type strain sequencing project: providing services to taxonomists for standard genome sequencing and annotation.</title>
        <authorList>
            <consortium name="The Broad Institute Genomics Platform"/>
            <consortium name="The Broad Institute Genome Sequencing Center for Infectious Disease"/>
            <person name="Wu L."/>
            <person name="Ma J."/>
        </authorList>
    </citation>
    <scope>NUCLEOTIDE SEQUENCE [LARGE SCALE GENOMIC DNA]</scope>
    <source>
        <strain evidence="9">CECT 8531</strain>
    </source>
</reference>
<dbReference type="InterPro" id="IPR008921">
    <property type="entry name" value="DNA_pol3_clamp-load_cplx_C"/>
</dbReference>
<evidence type="ECO:0000256" key="5">
    <source>
        <dbReference type="ARBA" id="ARBA00022932"/>
    </source>
</evidence>
<gene>
    <name evidence="8" type="primary">holA</name>
    <name evidence="8" type="ORF">ACFOWX_13190</name>
</gene>
<keyword evidence="9" id="KW-1185">Reference proteome</keyword>
<keyword evidence="3 8" id="KW-0548">Nucleotidyltransferase</keyword>
<keyword evidence="5" id="KW-0239">DNA-directed DNA polymerase</keyword>
<dbReference type="NCBIfam" id="TIGR01128">
    <property type="entry name" value="holA"/>
    <property type="match status" value="1"/>
</dbReference>
<organism evidence="8 9">
    <name type="scientific">Sphingorhabdus arenilitoris</name>
    <dbReference type="NCBI Taxonomy" id="1490041"/>
    <lineage>
        <taxon>Bacteria</taxon>
        <taxon>Pseudomonadati</taxon>
        <taxon>Pseudomonadota</taxon>
        <taxon>Alphaproteobacteria</taxon>
        <taxon>Sphingomonadales</taxon>
        <taxon>Sphingomonadaceae</taxon>
        <taxon>Sphingorhabdus</taxon>
    </lineage>
</organism>
<evidence type="ECO:0000256" key="7">
    <source>
        <dbReference type="ARBA" id="ARBA00049244"/>
    </source>
</evidence>
<dbReference type="GO" id="GO:0003887">
    <property type="term" value="F:DNA-directed DNA polymerase activity"/>
    <property type="evidence" value="ECO:0007669"/>
    <property type="project" value="UniProtKB-EC"/>
</dbReference>
<comment type="catalytic activity">
    <reaction evidence="7">
        <text>DNA(n) + a 2'-deoxyribonucleoside 5'-triphosphate = DNA(n+1) + diphosphate</text>
        <dbReference type="Rhea" id="RHEA:22508"/>
        <dbReference type="Rhea" id="RHEA-COMP:17339"/>
        <dbReference type="Rhea" id="RHEA-COMP:17340"/>
        <dbReference type="ChEBI" id="CHEBI:33019"/>
        <dbReference type="ChEBI" id="CHEBI:61560"/>
        <dbReference type="ChEBI" id="CHEBI:173112"/>
        <dbReference type="EC" id="2.7.7.7"/>
    </reaction>
</comment>
<evidence type="ECO:0000256" key="3">
    <source>
        <dbReference type="ARBA" id="ARBA00022695"/>
    </source>
</evidence>